<name>A0A8J6HU16_TENMO</name>
<dbReference type="PANTHER" id="PTHR11012">
    <property type="entry name" value="PROTEIN KINASE-LIKE DOMAIN-CONTAINING"/>
    <property type="match status" value="1"/>
</dbReference>
<dbReference type="Pfam" id="PF02958">
    <property type="entry name" value="EcKL"/>
    <property type="match status" value="2"/>
</dbReference>
<feature type="domain" description="CHK kinase-like" evidence="1">
    <location>
        <begin position="47"/>
        <end position="211"/>
    </location>
</feature>
<reference evidence="2" key="2">
    <citation type="submission" date="2021-08" db="EMBL/GenBank/DDBJ databases">
        <authorList>
            <person name="Eriksson T."/>
        </authorList>
    </citation>
    <scope>NUCLEOTIDE SEQUENCE</scope>
    <source>
        <strain evidence="2">Stoneville</strain>
        <tissue evidence="2">Whole head</tissue>
    </source>
</reference>
<comment type="caution">
    <text evidence="2">The sequence shown here is derived from an EMBL/GenBank/DDBJ whole genome shotgun (WGS) entry which is preliminary data.</text>
</comment>
<dbReference type="SUPFAM" id="SSF56112">
    <property type="entry name" value="Protein kinase-like (PK-like)"/>
    <property type="match status" value="1"/>
</dbReference>
<dbReference type="Gene3D" id="3.90.1200.10">
    <property type="match status" value="1"/>
</dbReference>
<dbReference type="EMBL" id="JABDTM020010660">
    <property type="protein sequence ID" value="KAH0820829.1"/>
    <property type="molecule type" value="Genomic_DNA"/>
</dbReference>
<dbReference type="SMART" id="SM00587">
    <property type="entry name" value="CHK"/>
    <property type="match status" value="1"/>
</dbReference>
<evidence type="ECO:0000313" key="2">
    <source>
        <dbReference type="EMBL" id="KAH0820829.1"/>
    </source>
</evidence>
<evidence type="ECO:0000313" key="3">
    <source>
        <dbReference type="Proteomes" id="UP000719412"/>
    </source>
</evidence>
<dbReference type="Proteomes" id="UP000719412">
    <property type="component" value="Unassembled WGS sequence"/>
</dbReference>
<keyword evidence="3" id="KW-1185">Reference proteome</keyword>
<accession>A0A8J6HU16</accession>
<dbReference type="PANTHER" id="PTHR11012:SF30">
    <property type="entry name" value="PROTEIN KINASE-LIKE DOMAIN-CONTAINING"/>
    <property type="match status" value="1"/>
</dbReference>
<sequence>MSQNEIYFYNRVLPTFVEFLEEKGIEEPFNQAPKYYDSVILQNMEVLILENMKRNGYCLHDRTKPMNREHIRKVMQTYGKDVMKTTDAEAVLKEFRFFVDLHKIAKEKIQPELAEKLTEVPLTADSTDPDDPFAVIVHGDCETNNFLFKYEDDQKTTVADVCFLDFQFSRLTSPICDLSYFLFSCISEEDIEHFDEINNLYYKSLSDYLKKLGSDPNKVFPFDAFTNQWRQFGKLGLRMMFPAIKNSLLEQEEIFDLAEMIESGREIKYSERTVERCSKRIFPIIQLAIEKKIL</sequence>
<organism evidence="2 3">
    <name type="scientific">Tenebrio molitor</name>
    <name type="common">Yellow mealworm beetle</name>
    <dbReference type="NCBI Taxonomy" id="7067"/>
    <lineage>
        <taxon>Eukaryota</taxon>
        <taxon>Metazoa</taxon>
        <taxon>Ecdysozoa</taxon>
        <taxon>Arthropoda</taxon>
        <taxon>Hexapoda</taxon>
        <taxon>Insecta</taxon>
        <taxon>Pterygota</taxon>
        <taxon>Neoptera</taxon>
        <taxon>Endopterygota</taxon>
        <taxon>Coleoptera</taxon>
        <taxon>Polyphaga</taxon>
        <taxon>Cucujiformia</taxon>
        <taxon>Tenebrionidae</taxon>
        <taxon>Tenebrio</taxon>
    </lineage>
</organism>
<dbReference type="InterPro" id="IPR011009">
    <property type="entry name" value="Kinase-like_dom_sf"/>
</dbReference>
<protein>
    <recommendedName>
        <fullName evidence="1">CHK kinase-like domain-containing protein</fullName>
    </recommendedName>
</protein>
<dbReference type="InterPro" id="IPR015897">
    <property type="entry name" value="CHK_kinase-like"/>
</dbReference>
<dbReference type="AlphaFoldDB" id="A0A8J6HU16"/>
<dbReference type="InterPro" id="IPR004119">
    <property type="entry name" value="EcKL"/>
</dbReference>
<reference evidence="2" key="1">
    <citation type="journal article" date="2020" name="J Insects Food Feed">
        <title>The yellow mealworm (Tenebrio molitor) genome: a resource for the emerging insects as food and feed industry.</title>
        <authorList>
            <person name="Eriksson T."/>
            <person name="Andere A."/>
            <person name="Kelstrup H."/>
            <person name="Emery V."/>
            <person name="Picard C."/>
        </authorList>
    </citation>
    <scope>NUCLEOTIDE SEQUENCE</scope>
    <source>
        <strain evidence="2">Stoneville</strain>
        <tissue evidence="2">Whole head</tissue>
    </source>
</reference>
<evidence type="ECO:0000259" key="1">
    <source>
        <dbReference type="SMART" id="SM00587"/>
    </source>
</evidence>
<proteinExistence type="predicted"/>
<gene>
    <name evidence="2" type="ORF">GEV33_001963</name>
</gene>